<gene>
    <name evidence="1" type="ORF">NCTC13316_01150</name>
</gene>
<name>A0A378JLU9_9GAMM</name>
<dbReference type="AlphaFoldDB" id="A0A378JLU9"/>
<evidence type="ECO:0000313" key="1">
    <source>
        <dbReference type="EMBL" id="STX51060.1"/>
    </source>
</evidence>
<reference evidence="1 2" key="1">
    <citation type="submission" date="2018-06" db="EMBL/GenBank/DDBJ databases">
        <authorList>
            <consortium name="Pathogen Informatics"/>
            <person name="Doyle S."/>
        </authorList>
    </citation>
    <scope>NUCLEOTIDE SEQUENCE [LARGE SCALE GENOMIC DNA]</scope>
    <source>
        <strain evidence="1 2">NCTC13316</strain>
    </source>
</reference>
<accession>A0A378JLU9</accession>
<keyword evidence="2" id="KW-1185">Reference proteome</keyword>
<dbReference type="EMBL" id="UGOD01000001">
    <property type="protein sequence ID" value="STX51060.1"/>
    <property type="molecule type" value="Genomic_DNA"/>
</dbReference>
<organism evidence="1 2">
    <name type="scientific">Legionella busanensis</name>
    <dbReference type="NCBI Taxonomy" id="190655"/>
    <lineage>
        <taxon>Bacteria</taxon>
        <taxon>Pseudomonadati</taxon>
        <taxon>Pseudomonadota</taxon>
        <taxon>Gammaproteobacteria</taxon>
        <taxon>Legionellales</taxon>
        <taxon>Legionellaceae</taxon>
        <taxon>Legionella</taxon>
    </lineage>
</organism>
<dbReference type="Proteomes" id="UP000254794">
    <property type="component" value="Unassembled WGS sequence"/>
</dbReference>
<evidence type="ECO:0000313" key="2">
    <source>
        <dbReference type="Proteomes" id="UP000254794"/>
    </source>
</evidence>
<sequence>MGYAEGIATGHGFLRCLLDLAAMKALYKIRKRDFNNLKAQLEERITDNQSLGLSFNNHNS</sequence>
<proteinExistence type="predicted"/>
<protein>
    <submittedName>
        <fullName evidence="1">Uncharacterized protein</fullName>
    </submittedName>
</protein>